<feature type="transmembrane region" description="Helical" evidence="7">
    <location>
        <begin position="345"/>
        <end position="363"/>
    </location>
</feature>
<feature type="compositionally biased region" description="Basic and acidic residues" evidence="6">
    <location>
        <begin position="481"/>
        <end position="494"/>
    </location>
</feature>
<evidence type="ECO:0000256" key="7">
    <source>
        <dbReference type="SAM" id="Phobius"/>
    </source>
</evidence>
<reference evidence="8 9" key="1">
    <citation type="journal article" date="2016" name="Mol. Biol. Evol.">
        <title>Comparative Genomics of Early-Diverging Mushroom-Forming Fungi Provides Insights into the Origins of Lignocellulose Decay Capabilities.</title>
        <authorList>
            <person name="Nagy L.G."/>
            <person name="Riley R."/>
            <person name="Tritt A."/>
            <person name="Adam C."/>
            <person name="Daum C."/>
            <person name="Floudas D."/>
            <person name="Sun H."/>
            <person name="Yadav J.S."/>
            <person name="Pangilinan J."/>
            <person name="Larsson K.H."/>
            <person name="Matsuura K."/>
            <person name="Barry K."/>
            <person name="Labutti K."/>
            <person name="Kuo R."/>
            <person name="Ohm R.A."/>
            <person name="Bhattacharya S.S."/>
            <person name="Shirouzu T."/>
            <person name="Yoshinaga Y."/>
            <person name="Martin F.M."/>
            <person name="Grigoriev I.V."/>
            <person name="Hibbett D.S."/>
        </authorList>
    </citation>
    <scope>NUCLEOTIDE SEQUENCE [LARGE SCALE GENOMIC DNA]</scope>
    <source>
        <strain evidence="8 9">HHB12029</strain>
    </source>
</reference>
<evidence type="ECO:0000256" key="3">
    <source>
        <dbReference type="ARBA" id="ARBA00022692"/>
    </source>
</evidence>
<evidence type="ECO:0000313" key="8">
    <source>
        <dbReference type="EMBL" id="KZV92862.1"/>
    </source>
</evidence>
<dbReference type="InterPro" id="IPR011701">
    <property type="entry name" value="MFS"/>
</dbReference>
<accession>A0A165I404</accession>
<dbReference type="STRING" id="1314781.A0A165I404"/>
<feature type="transmembrane region" description="Helical" evidence="7">
    <location>
        <begin position="320"/>
        <end position="339"/>
    </location>
</feature>
<feature type="region of interest" description="Disordered" evidence="6">
    <location>
        <begin position="1"/>
        <end position="28"/>
    </location>
</feature>
<keyword evidence="5 7" id="KW-0472">Membrane</keyword>
<proteinExistence type="predicted"/>
<feature type="region of interest" description="Disordered" evidence="6">
    <location>
        <begin position="472"/>
        <end position="500"/>
    </location>
</feature>
<protein>
    <submittedName>
        <fullName evidence="8">MFS general substrate transporter</fullName>
    </submittedName>
</protein>
<feature type="transmembrane region" description="Helical" evidence="7">
    <location>
        <begin position="442"/>
        <end position="462"/>
    </location>
</feature>
<keyword evidence="4 7" id="KW-1133">Transmembrane helix</keyword>
<dbReference type="AlphaFoldDB" id="A0A165I404"/>
<dbReference type="Pfam" id="PF07690">
    <property type="entry name" value="MFS_1"/>
    <property type="match status" value="1"/>
</dbReference>
<comment type="subcellular location">
    <subcellularLocation>
        <location evidence="1">Membrane</location>
        <topology evidence="1">Multi-pass membrane protein</topology>
    </subcellularLocation>
</comment>
<evidence type="ECO:0000313" key="9">
    <source>
        <dbReference type="Proteomes" id="UP000077266"/>
    </source>
</evidence>
<dbReference type="InParanoid" id="A0A165I404"/>
<keyword evidence="2" id="KW-0813">Transport</keyword>
<dbReference type="EMBL" id="KV426000">
    <property type="protein sequence ID" value="KZV92862.1"/>
    <property type="molecule type" value="Genomic_DNA"/>
</dbReference>
<feature type="transmembrane region" description="Helical" evidence="7">
    <location>
        <begin position="203"/>
        <end position="225"/>
    </location>
</feature>
<organism evidence="8 9">
    <name type="scientific">Exidia glandulosa HHB12029</name>
    <dbReference type="NCBI Taxonomy" id="1314781"/>
    <lineage>
        <taxon>Eukaryota</taxon>
        <taxon>Fungi</taxon>
        <taxon>Dikarya</taxon>
        <taxon>Basidiomycota</taxon>
        <taxon>Agaricomycotina</taxon>
        <taxon>Agaricomycetes</taxon>
        <taxon>Auriculariales</taxon>
        <taxon>Exidiaceae</taxon>
        <taxon>Exidia</taxon>
    </lineage>
</organism>
<gene>
    <name evidence="8" type="ORF">EXIGLDRAFT_768587</name>
</gene>
<dbReference type="GO" id="GO:0022857">
    <property type="term" value="F:transmembrane transporter activity"/>
    <property type="evidence" value="ECO:0007669"/>
    <property type="project" value="InterPro"/>
</dbReference>
<dbReference type="InterPro" id="IPR036259">
    <property type="entry name" value="MFS_trans_sf"/>
</dbReference>
<keyword evidence="3 7" id="KW-0812">Transmembrane</keyword>
<dbReference type="PANTHER" id="PTHR43791:SF32">
    <property type="entry name" value="MAJOR FACILITATOR SUPERFAMILY (MFS) PROFILE DOMAIN-CONTAINING PROTEIN"/>
    <property type="match status" value="1"/>
</dbReference>
<dbReference type="SUPFAM" id="SSF103473">
    <property type="entry name" value="MFS general substrate transporter"/>
    <property type="match status" value="1"/>
</dbReference>
<evidence type="ECO:0000256" key="1">
    <source>
        <dbReference type="ARBA" id="ARBA00004141"/>
    </source>
</evidence>
<dbReference type="OrthoDB" id="1935484at2759"/>
<dbReference type="Proteomes" id="UP000077266">
    <property type="component" value="Unassembled WGS sequence"/>
</dbReference>
<evidence type="ECO:0000256" key="2">
    <source>
        <dbReference type="ARBA" id="ARBA00022448"/>
    </source>
</evidence>
<feature type="transmembrane region" description="Helical" evidence="7">
    <location>
        <begin position="409"/>
        <end position="430"/>
    </location>
</feature>
<dbReference type="GO" id="GO:0016020">
    <property type="term" value="C:membrane"/>
    <property type="evidence" value="ECO:0007669"/>
    <property type="project" value="UniProtKB-SubCell"/>
</dbReference>
<evidence type="ECO:0000256" key="5">
    <source>
        <dbReference type="ARBA" id="ARBA00023136"/>
    </source>
</evidence>
<feature type="transmembrane region" description="Helical" evidence="7">
    <location>
        <begin position="170"/>
        <end position="191"/>
    </location>
</feature>
<dbReference type="PANTHER" id="PTHR43791">
    <property type="entry name" value="PERMEASE-RELATED"/>
    <property type="match status" value="1"/>
</dbReference>
<dbReference type="Gene3D" id="1.20.1250.20">
    <property type="entry name" value="MFS general substrate transporter like domains"/>
    <property type="match status" value="1"/>
</dbReference>
<evidence type="ECO:0000256" key="6">
    <source>
        <dbReference type="SAM" id="MobiDB-lite"/>
    </source>
</evidence>
<sequence length="500" mass="55277">MVSSSRASEERDVVGQDGEPDALLSPDWTRDEEARAKRKVDFIVLPLLMLGFFCLQLDRGNIANALTDNFLKDIGITQNQFNVGQQLLSTGIVLLEIPSNILLYRIGPQKWLSLQVVAFGLVSTFQAFQKGYGAFLATRLLLGLTESGFIPGGLYTLTTWYTRAETAKRVMVFFVGNLAASASTNLIAYGILHMRGVADKPGWFWLFVTMGLFSILAGLVLALLLPDSVHKPTPFLLPRLRLFTERELYILKHRVILDDPAKASGPVRIGRKDLVSALSNWKLYPHVMITLCNNGPLTAFNTYTPTIINTFGFDRLRSNALASVGPWTLIPIAILLSWLSDQFQLRAAMTTLALTVNWVFMIVNQQLTYSNSRGKRYAGVVLTQSINFTPHPLNIAWMTLHCHNSTERAVAMAMIIMAANAAGIYGSQLLRSDDAPRYHRGFIVMVVLLSAGVAFCLFQWAADKVAARRASTTIEDPQGAGRHDRLSGADEKHSSIASVE</sequence>
<evidence type="ECO:0000256" key="4">
    <source>
        <dbReference type="ARBA" id="ARBA00022989"/>
    </source>
</evidence>
<keyword evidence="9" id="KW-1185">Reference proteome</keyword>
<feature type="transmembrane region" description="Helical" evidence="7">
    <location>
        <begin position="140"/>
        <end position="158"/>
    </location>
</feature>
<name>A0A165I404_EXIGL</name>